<accession>A0ABW4DV61</accession>
<dbReference type="Proteomes" id="UP001597302">
    <property type="component" value="Unassembled WGS sequence"/>
</dbReference>
<evidence type="ECO:0000313" key="2">
    <source>
        <dbReference type="EMBL" id="MFD1481049.1"/>
    </source>
</evidence>
<dbReference type="InterPro" id="IPR021327">
    <property type="entry name" value="DUF2934"/>
</dbReference>
<feature type="region of interest" description="Disordered" evidence="1">
    <location>
        <begin position="16"/>
        <end position="35"/>
    </location>
</feature>
<name>A0ABW4DV61_9RHOB</name>
<sequence>MDRNEQIRQRAHQIWEASGCPAGQEAAHWQQAEDQLREEERLDAFDLPQDADGQAALSEDGTLDLTDPGQETAQFADPGRDRQVD</sequence>
<reference evidence="3" key="1">
    <citation type="journal article" date="2019" name="Int. J. Syst. Evol. Microbiol.">
        <title>The Global Catalogue of Microorganisms (GCM) 10K type strain sequencing project: providing services to taxonomists for standard genome sequencing and annotation.</title>
        <authorList>
            <consortium name="The Broad Institute Genomics Platform"/>
            <consortium name="The Broad Institute Genome Sequencing Center for Infectious Disease"/>
            <person name="Wu L."/>
            <person name="Ma J."/>
        </authorList>
    </citation>
    <scope>NUCLEOTIDE SEQUENCE [LARGE SCALE GENOMIC DNA]</scope>
    <source>
        <strain evidence="3">CCM 8875</strain>
    </source>
</reference>
<dbReference type="RefSeq" id="WP_131575557.1">
    <property type="nucleotide sequence ID" value="NZ_CBCSAJ010000037.1"/>
</dbReference>
<organism evidence="2 3">
    <name type="scientific">Paracoccus nototheniae</name>
    <dbReference type="NCBI Taxonomy" id="2489002"/>
    <lineage>
        <taxon>Bacteria</taxon>
        <taxon>Pseudomonadati</taxon>
        <taxon>Pseudomonadota</taxon>
        <taxon>Alphaproteobacteria</taxon>
        <taxon>Rhodobacterales</taxon>
        <taxon>Paracoccaceae</taxon>
        <taxon>Paracoccus</taxon>
    </lineage>
</organism>
<dbReference type="EMBL" id="JBHTOQ010000017">
    <property type="protein sequence ID" value="MFD1481049.1"/>
    <property type="molecule type" value="Genomic_DNA"/>
</dbReference>
<gene>
    <name evidence="2" type="ORF">ACFQ5P_07070</name>
</gene>
<dbReference type="Pfam" id="PF11154">
    <property type="entry name" value="DUF2934"/>
    <property type="match status" value="1"/>
</dbReference>
<comment type="caution">
    <text evidence="2">The sequence shown here is derived from an EMBL/GenBank/DDBJ whole genome shotgun (WGS) entry which is preliminary data.</text>
</comment>
<proteinExistence type="predicted"/>
<evidence type="ECO:0000256" key="1">
    <source>
        <dbReference type="SAM" id="MobiDB-lite"/>
    </source>
</evidence>
<evidence type="ECO:0000313" key="3">
    <source>
        <dbReference type="Proteomes" id="UP001597302"/>
    </source>
</evidence>
<feature type="region of interest" description="Disordered" evidence="1">
    <location>
        <begin position="46"/>
        <end position="85"/>
    </location>
</feature>
<protein>
    <submittedName>
        <fullName evidence="2">DUF2934 domain-containing protein</fullName>
    </submittedName>
</protein>
<keyword evidence="3" id="KW-1185">Reference proteome</keyword>